<evidence type="ECO:0000313" key="1">
    <source>
        <dbReference type="EMBL" id="CAG8505772.1"/>
    </source>
</evidence>
<gene>
    <name evidence="1" type="ORF">RFULGI_LOCUS2655</name>
</gene>
<evidence type="ECO:0000313" key="2">
    <source>
        <dbReference type="Proteomes" id="UP000789396"/>
    </source>
</evidence>
<dbReference type="EMBL" id="CAJVPZ010002074">
    <property type="protein sequence ID" value="CAG8505772.1"/>
    <property type="molecule type" value="Genomic_DNA"/>
</dbReference>
<protein>
    <submittedName>
        <fullName evidence="1">3501_t:CDS:1</fullName>
    </submittedName>
</protein>
<accession>A0A9N8ZSL4</accession>
<sequence>MTQPTQKTFNDFDQHFILQQEQLNKNVVQVIQSQQTNVGTISSTSGLTDCVFDVAKKVIWQKIAPTNK</sequence>
<dbReference type="AlphaFoldDB" id="A0A9N8ZSL4"/>
<proteinExistence type="predicted"/>
<reference evidence="1" key="1">
    <citation type="submission" date="2021-06" db="EMBL/GenBank/DDBJ databases">
        <authorList>
            <person name="Kallberg Y."/>
            <person name="Tangrot J."/>
            <person name="Rosling A."/>
        </authorList>
    </citation>
    <scope>NUCLEOTIDE SEQUENCE</scope>
    <source>
        <strain evidence="1">IN212</strain>
    </source>
</reference>
<keyword evidence="2" id="KW-1185">Reference proteome</keyword>
<name>A0A9N8ZSL4_9GLOM</name>
<comment type="caution">
    <text evidence="1">The sequence shown here is derived from an EMBL/GenBank/DDBJ whole genome shotgun (WGS) entry which is preliminary data.</text>
</comment>
<organism evidence="1 2">
    <name type="scientific">Racocetra fulgida</name>
    <dbReference type="NCBI Taxonomy" id="60492"/>
    <lineage>
        <taxon>Eukaryota</taxon>
        <taxon>Fungi</taxon>
        <taxon>Fungi incertae sedis</taxon>
        <taxon>Mucoromycota</taxon>
        <taxon>Glomeromycotina</taxon>
        <taxon>Glomeromycetes</taxon>
        <taxon>Diversisporales</taxon>
        <taxon>Gigasporaceae</taxon>
        <taxon>Racocetra</taxon>
    </lineage>
</organism>
<dbReference type="Proteomes" id="UP000789396">
    <property type="component" value="Unassembled WGS sequence"/>
</dbReference>